<keyword evidence="1" id="KW-0802">TPR repeat</keyword>
<dbReference type="AlphaFoldDB" id="A0A9W4TPQ8"/>
<evidence type="ECO:0000313" key="3">
    <source>
        <dbReference type="EMBL" id="CAI3944741.1"/>
    </source>
</evidence>
<proteinExistence type="predicted"/>
<sequence>MFYDQKISRGLSLLSEGKIQEADVIFCDILTKEPNFADALYGRACVARAVGNHALAIGLAGQAIESKSCSHYYIPLGLSLYEQGHHIEGEAALKSSILINPYDSRAYHALALIQEAMGNKQDAEITFRKAIELQPSSLTYWKALVQFYYQGEAYDQALNIAKDAVKNNQDKIEFLHELGVLLNQMGLLGDAERVFRKIVRLNYNIISAYANLGAVLFQLNRLKEAKDYLLYAFEREPEIIETQVNLGLVQMGLGFLLEAKVLLQDVYEKAPTDPRIGLNLGTVLFELRELDEAEELYHRLLEPNASNSVTAEEYHKIEYNLSMVLLAKGKFIEGWQHMEARHYLLNHVVDIDKIPVWNGKAHAETILVRAEQGLGDTLQFIRYLPMLLQQYSIVMEVPKELVRLLEIAISLCKSEHSCIVIEKNSVVPENITHQVMLMSLPYLLQTQKIPQYQLYLENCQTEPLADHLKIGLCWMGNRGNHFDLLRSIPLSDLTSLLNIPNIEFYALQKGLKKSDLPKGFTGIIPHGDLLKTAQFIQQLDIVITVDTVIAHLAGILGKPVWLLNRYGGDWRWYPAYQNEKGYSSWYPTLRVYQQKQLLPPVQAWNNLIEEVKAALIKIR</sequence>
<evidence type="ECO:0000256" key="1">
    <source>
        <dbReference type="PROSITE-ProRule" id="PRU00339"/>
    </source>
</evidence>
<dbReference type="SMART" id="SM00028">
    <property type="entry name" value="TPR"/>
    <property type="match status" value="7"/>
</dbReference>
<dbReference type="EMBL" id="CAMXCM010000003">
    <property type="protein sequence ID" value="CAI3944741.1"/>
    <property type="molecule type" value="Genomic_DNA"/>
</dbReference>
<feature type="repeat" description="TPR" evidence="1">
    <location>
        <begin position="274"/>
        <end position="307"/>
    </location>
</feature>
<reference evidence="3" key="1">
    <citation type="submission" date="2022-10" db="EMBL/GenBank/DDBJ databases">
        <authorList>
            <person name="Botero Cardona J."/>
        </authorList>
    </citation>
    <scope>NUCLEOTIDE SEQUENCE</scope>
    <source>
        <strain evidence="3">LMG 31819</strain>
        <strain evidence="2">R-53529</strain>
    </source>
</reference>
<dbReference type="InterPro" id="IPR019734">
    <property type="entry name" value="TPR_rpt"/>
</dbReference>
<gene>
    <name evidence="2" type="ORF">R53529_LOCUS20</name>
    <name evidence="3" type="ORF">R53530_LOCUS1450</name>
</gene>
<keyword evidence="5" id="KW-1185">Reference proteome</keyword>
<dbReference type="SUPFAM" id="SSF48452">
    <property type="entry name" value="TPR-like"/>
    <property type="match status" value="2"/>
</dbReference>
<comment type="caution">
    <text evidence="3">The sequence shown here is derived from an EMBL/GenBank/DDBJ whole genome shotgun (WGS) entry which is preliminary data.</text>
</comment>
<feature type="repeat" description="TPR" evidence="1">
    <location>
        <begin position="206"/>
        <end position="239"/>
    </location>
</feature>
<organism evidence="3 4">
    <name type="scientific">Commensalibacter communis</name>
    <dbReference type="NCBI Taxonomy" id="2972786"/>
    <lineage>
        <taxon>Bacteria</taxon>
        <taxon>Pseudomonadati</taxon>
        <taxon>Pseudomonadota</taxon>
        <taxon>Alphaproteobacteria</taxon>
        <taxon>Acetobacterales</taxon>
        <taxon>Acetobacteraceae</taxon>
    </lineage>
</organism>
<dbReference type="Proteomes" id="UP001154255">
    <property type="component" value="Unassembled WGS sequence"/>
</dbReference>
<dbReference type="SUPFAM" id="SSF53756">
    <property type="entry name" value="UDP-Glycosyltransferase/glycogen phosphorylase"/>
    <property type="match status" value="1"/>
</dbReference>
<dbReference type="Proteomes" id="UP001154259">
    <property type="component" value="Unassembled WGS sequence"/>
</dbReference>
<dbReference type="EMBL" id="CAMXCS010000001">
    <property type="protein sequence ID" value="CAI3922592.1"/>
    <property type="molecule type" value="Genomic_DNA"/>
</dbReference>
<dbReference type="Gene3D" id="3.40.50.2000">
    <property type="entry name" value="Glycogen Phosphorylase B"/>
    <property type="match status" value="1"/>
</dbReference>
<dbReference type="PANTHER" id="PTHR12558:SF13">
    <property type="entry name" value="CELL DIVISION CYCLE PROTEIN 27 HOMOLOG"/>
    <property type="match status" value="1"/>
</dbReference>
<dbReference type="Pfam" id="PF14559">
    <property type="entry name" value="TPR_19"/>
    <property type="match status" value="1"/>
</dbReference>
<dbReference type="PROSITE" id="PS50005">
    <property type="entry name" value="TPR"/>
    <property type="match status" value="3"/>
</dbReference>
<evidence type="ECO:0000313" key="2">
    <source>
        <dbReference type="EMBL" id="CAI3922592.1"/>
    </source>
</evidence>
<evidence type="ECO:0000313" key="4">
    <source>
        <dbReference type="Proteomes" id="UP001154255"/>
    </source>
</evidence>
<dbReference type="PANTHER" id="PTHR12558">
    <property type="entry name" value="CELL DIVISION CYCLE 16,23,27"/>
    <property type="match status" value="1"/>
</dbReference>
<name>A0A9W4TPQ8_9PROT</name>
<protein>
    <submittedName>
        <fullName evidence="2 3">Contains TPR repeats (TadD)</fullName>
    </submittedName>
</protein>
<accession>A0A9W4TPQ8</accession>
<feature type="repeat" description="TPR" evidence="1">
    <location>
        <begin position="104"/>
        <end position="137"/>
    </location>
</feature>
<dbReference type="RefSeq" id="WP_271788491.1">
    <property type="nucleotide sequence ID" value="NZ_CAMXCM010000003.1"/>
</dbReference>
<dbReference type="InterPro" id="IPR011990">
    <property type="entry name" value="TPR-like_helical_dom_sf"/>
</dbReference>
<dbReference type="Pfam" id="PF13181">
    <property type="entry name" value="TPR_8"/>
    <property type="match status" value="2"/>
</dbReference>
<evidence type="ECO:0000313" key="5">
    <source>
        <dbReference type="Proteomes" id="UP001154259"/>
    </source>
</evidence>
<dbReference type="Gene3D" id="1.25.40.10">
    <property type="entry name" value="Tetratricopeptide repeat domain"/>
    <property type="match status" value="1"/>
</dbReference>